<name>A7I4H2_METB6</name>
<dbReference type="Proteomes" id="UP000002408">
    <property type="component" value="Chromosome"/>
</dbReference>
<dbReference type="InterPro" id="IPR022300">
    <property type="entry name" value="PPK2-rel_1"/>
</dbReference>
<evidence type="ECO:0000313" key="4">
    <source>
        <dbReference type="EMBL" id="ABS54633.1"/>
    </source>
</evidence>
<dbReference type="STRING" id="456442.Mboo_0109"/>
<dbReference type="SUPFAM" id="SSF52540">
    <property type="entry name" value="P-loop containing nucleoside triphosphate hydrolases"/>
    <property type="match status" value="1"/>
</dbReference>
<dbReference type="AlphaFoldDB" id="A7I4H2"/>
<evidence type="ECO:0000256" key="2">
    <source>
        <dbReference type="ARBA" id="ARBA00022777"/>
    </source>
</evidence>
<dbReference type="Pfam" id="PF03976">
    <property type="entry name" value="PPK2"/>
    <property type="match status" value="1"/>
</dbReference>
<dbReference type="InterPro" id="IPR022488">
    <property type="entry name" value="PPK2-related"/>
</dbReference>
<evidence type="ECO:0000256" key="1">
    <source>
        <dbReference type="ARBA" id="ARBA00022679"/>
    </source>
</evidence>
<dbReference type="InterPro" id="IPR027417">
    <property type="entry name" value="P-loop_NTPase"/>
</dbReference>
<dbReference type="PIRSF" id="PIRSF028756">
    <property type="entry name" value="PPK2_prd"/>
    <property type="match status" value="1"/>
</dbReference>
<dbReference type="OrthoDB" id="9408at2157"/>
<protein>
    <recommendedName>
        <fullName evidence="3">Polyphosphate kinase-2-related domain-containing protein</fullName>
    </recommendedName>
</protein>
<sequence>MDVSGPRVRKYLRQFVADPTKKIRLKKYDTARVPRKELSAESDDEAKALLKDLLDKNRQELARAQDLLAASAQYSILIVLQGMDTSGKDGTIRHVMSGINPQGCAVHSFKVPGAEEHAHDFLWRYEKVLPERGMIGIFNRSYYEDVLVVHVHPDRMESLPAAIGPENAGFWEGRYKDINAFEKHLVRNGTVVLKFFLHISRDEQKRRLLDRLSHQEKFWKFSFTDIAERQYWDQYQVAYEEMLSATSTEYAPWFIVPADHKWVARTVVAEVIASAIEGLHLCYPVFPDEKIRQLEKAKAALERE</sequence>
<dbReference type="eggNOG" id="arCOG03575">
    <property type="taxonomic scope" value="Archaea"/>
</dbReference>
<keyword evidence="2" id="KW-0418">Kinase</keyword>
<dbReference type="EMBL" id="CP000780">
    <property type="protein sequence ID" value="ABS54633.1"/>
    <property type="molecule type" value="Genomic_DNA"/>
</dbReference>
<reference evidence="5" key="1">
    <citation type="journal article" date="2015" name="Microbiology">
        <title>Genome of Methanoregula boonei 6A8 reveals adaptations to oligotrophic peatland environments.</title>
        <authorList>
            <person name="Braeuer S."/>
            <person name="Cadillo-Quiroz H."/>
            <person name="Kyrpides N."/>
            <person name="Woyke T."/>
            <person name="Goodwin L."/>
            <person name="Detter C."/>
            <person name="Podell S."/>
            <person name="Yavitt J.B."/>
            <person name="Zinder S.H."/>
        </authorList>
    </citation>
    <scope>NUCLEOTIDE SEQUENCE [LARGE SCALE GENOMIC DNA]</scope>
    <source>
        <strain evidence="5">DSM 21154 / JCM 14090 / 6A8</strain>
    </source>
</reference>
<gene>
    <name evidence="4" type="ordered locus">Mboo_0109</name>
</gene>
<dbReference type="NCBIfam" id="TIGR03709">
    <property type="entry name" value="PPK2_rel_1"/>
    <property type="match status" value="1"/>
</dbReference>
<feature type="domain" description="Polyphosphate kinase-2-related" evidence="3">
    <location>
        <begin position="54"/>
        <end position="277"/>
    </location>
</feature>
<keyword evidence="5" id="KW-1185">Reference proteome</keyword>
<accession>A7I4H2</accession>
<dbReference type="PANTHER" id="PTHR34383:SF3">
    <property type="entry name" value="POLYPHOSPHATE:AMP PHOSPHOTRANSFERASE"/>
    <property type="match status" value="1"/>
</dbReference>
<proteinExistence type="predicted"/>
<evidence type="ECO:0000259" key="3">
    <source>
        <dbReference type="Pfam" id="PF03976"/>
    </source>
</evidence>
<dbReference type="PANTHER" id="PTHR34383">
    <property type="entry name" value="POLYPHOSPHATE:AMP PHOSPHOTRANSFERASE-RELATED"/>
    <property type="match status" value="1"/>
</dbReference>
<dbReference type="GO" id="GO:0006797">
    <property type="term" value="P:polyphosphate metabolic process"/>
    <property type="evidence" value="ECO:0007669"/>
    <property type="project" value="InterPro"/>
</dbReference>
<dbReference type="KEGG" id="mbn:Mboo_0109"/>
<keyword evidence="1" id="KW-0808">Transferase</keyword>
<evidence type="ECO:0000313" key="5">
    <source>
        <dbReference type="Proteomes" id="UP000002408"/>
    </source>
</evidence>
<dbReference type="InterPro" id="IPR016898">
    <property type="entry name" value="Polyphosphate_phosphotransfera"/>
</dbReference>
<dbReference type="GeneID" id="5412264"/>
<dbReference type="Gene3D" id="3.40.50.300">
    <property type="entry name" value="P-loop containing nucleotide triphosphate hydrolases"/>
    <property type="match status" value="1"/>
</dbReference>
<dbReference type="HOGENOM" id="CLU_048699_1_0_2"/>
<organism evidence="4 5">
    <name type="scientific">Methanoregula boonei (strain DSM 21154 / JCM 14090 / 6A8)</name>
    <dbReference type="NCBI Taxonomy" id="456442"/>
    <lineage>
        <taxon>Archaea</taxon>
        <taxon>Methanobacteriati</taxon>
        <taxon>Methanobacteriota</taxon>
        <taxon>Stenosarchaea group</taxon>
        <taxon>Methanomicrobia</taxon>
        <taxon>Methanomicrobiales</taxon>
        <taxon>Methanoregulaceae</taxon>
        <taxon>Methanoregula</taxon>
    </lineage>
</organism>
<dbReference type="RefSeq" id="WP_011991121.1">
    <property type="nucleotide sequence ID" value="NC_009712.1"/>
</dbReference>
<dbReference type="GO" id="GO:0008976">
    <property type="term" value="F:polyphosphate kinase activity"/>
    <property type="evidence" value="ECO:0007669"/>
    <property type="project" value="InterPro"/>
</dbReference>